<dbReference type="RefSeq" id="XP_045281362.1">
    <property type="nucleotide sequence ID" value="XM_045426327.1"/>
</dbReference>
<gene>
    <name evidence="2" type="ORF">BDCG_17181</name>
</gene>
<dbReference type="EMBL" id="EQ999978">
    <property type="protein sequence ID" value="OAT01635.1"/>
    <property type="molecule type" value="Genomic_DNA"/>
</dbReference>
<evidence type="ECO:0000313" key="3">
    <source>
        <dbReference type="Proteomes" id="UP000002039"/>
    </source>
</evidence>
<feature type="chain" id="PRO_5045775689" evidence="1">
    <location>
        <begin position="21"/>
        <end position="136"/>
    </location>
</feature>
<keyword evidence="3" id="KW-1185">Reference proteome</keyword>
<proteinExistence type="predicted"/>
<dbReference type="Proteomes" id="UP000002039">
    <property type="component" value="Unassembled WGS sequence"/>
</dbReference>
<name>A0ABX2VWX1_AJEDR</name>
<keyword evidence="1" id="KW-0732">Signal</keyword>
<dbReference type="GeneID" id="69032073"/>
<feature type="signal peptide" evidence="1">
    <location>
        <begin position="1"/>
        <end position="20"/>
    </location>
</feature>
<reference evidence="3" key="1">
    <citation type="journal article" date="2015" name="PLoS Genet.">
        <title>The dynamic genome and transcriptome of the human fungal pathogen Blastomyces and close relative Emmonsia.</title>
        <authorList>
            <person name="Munoz J.F."/>
            <person name="Gauthier G.M."/>
            <person name="Desjardins C.A."/>
            <person name="Gallo J.E."/>
            <person name="Holder J."/>
            <person name="Sullivan T.D."/>
            <person name="Marty A.J."/>
            <person name="Carmen J.C."/>
            <person name="Chen Z."/>
            <person name="Ding L."/>
            <person name="Gujja S."/>
            <person name="Magrini V."/>
            <person name="Misas E."/>
            <person name="Mitreva M."/>
            <person name="Priest M."/>
            <person name="Saif S."/>
            <person name="Whiston E.A."/>
            <person name="Young S."/>
            <person name="Zeng Q."/>
            <person name="Goldman W.E."/>
            <person name="Mardis E.R."/>
            <person name="Taylor J.W."/>
            <person name="McEwen J.G."/>
            <person name="Clay O.K."/>
            <person name="Klein B.S."/>
            <person name="Cuomo C.A."/>
        </authorList>
    </citation>
    <scope>NUCLEOTIDE SEQUENCE [LARGE SCALE GENOMIC DNA]</scope>
    <source>
        <strain evidence="3">ER-3 / ATCC MYA-2586</strain>
    </source>
</reference>
<protein>
    <submittedName>
        <fullName evidence="2">Uncharacterized protein</fullName>
    </submittedName>
</protein>
<evidence type="ECO:0000256" key="1">
    <source>
        <dbReference type="SAM" id="SignalP"/>
    </source>
</evidence>
<accession>A0ABX2VWX1</accession>
<evidence type="ECO:0000313" key="2">
    <source>
        <dbReference type="EMBL" id="OAT01635.1"/>
    </source>
</evidence>
<organism evidence="2 3">
    <name type="scientific">Ajellomyces dermatitidis (strain ER-3 / ATCC MYA-2586)</name>
    <name type="common">Blastomyces dermatitidis</name>
    <dbReference type="NCBI Taxonomy" id="559297"/>
    <lineage>
        <taxon>Eukaryota</taxon>
        <taxon>Fungi</taxon>
        <taxon>Dikarya</taxon>
        <taxon>Ascomycota</taxon>
        <taxon>Pezizomycotina</taxon>
        <taxon>Eurotiomycetes</taxon>
        <taxon>Eurotiomycetidae</taxon>
        <taxon>Onygenales</taxon>
        <taxon>Ajellomycetaceae</taxon>
        <taxon>Blastomyces</taxon>
    </lineage>
</organism>
<sequence>MNRFNILFAILLHIFVVAGASTPLSPETNATKNAPVEKFTLAPGVMVNTLDPEYLPVQESTKNPRSTLHRRRTHVKDIMMTLGPRADKPVCPREKPWLCEGKTCMNKYFQLCCKGGGVCDSPKRCVMTLFNTVTCG</sequence>